<organism evidence="2 3">
    <name type="scientific">Trematosphaeria pertusa</name>
    <dbReference type="NCBI Taxonomy" id="390896"/>
    <lineage>
        <taxon>Eukaryota</taxon>
        <taxon>Fungi</taxon>
        <taxon>Dikarya</taxon>
        <taxon>Ascomycota</taxon>
        <taxon>Pezizomycotina</taxon>
        <taxon>Dothideomycetes</taxon>
        <taxon>Pleosporomycetidae</taxon>
        <taxon>Pleosporales</taxon>
        <taxon>Massarineae</taxon>
        <taxon>Trematosphaeriaceae</taxon>
        <taxon>Trematosphaeria</taxon>
    </lineage>
</organism>
<evidence type="ECO:0000313" key="3">
    <source>
        <dbReference type="Proteomes" id="UP000800094"/>
    </source>
</evidence>
<evidence type="ECO:0000256" key="1">
    <source>
        <dbReference type="SAM" id="SignalP"/>
    </source>
</evidence>
<evidence type="ECO:0000313" key="2">
    <source>
        <dbReference type="EMBL" id="KAF2251919.1"/>
    </source>
</evidence>
<dbReference type="EMBL" id="ML987192">
    <property type="protein sequence ID" value="KAF2251919.1"/>
    <property type="molecule type" value="Genomic_DNA"/>
</dbReference>
<accession>A0A6A6INU3</accession>
<dbReference type="Proteomes" id="UP000800094">
    <property type="component" value="Unassembled WGS sequence"/>
</dbReference>
<keyword evidence="3" id="KW-1185">Reference proteome</keyword>
<dbReference type="AlphaFoldDB" id="A0A6A6INU3"/>
<feature type="chain" id="PRO_5025582409" description="Secreted protein" evidence="1">
    <location>
        <begin position="21"/>
        <end position="156"/>
    </location>
</feature>
<proteinExistence type="predicted"/>
<gene>
    <name evidence="2" type="ORF">BU26DRAFT_246830</name>
</gene>
<feature type="signal peptide" evidence="1">
    <location>
        <begin position="1"/>
        <end position="20"/>
    </location>
</feature>
<evidence type="ECO:0008006" key="4">
    <source>
        <dbReference type="Google" id="ProtNLM"/>
    </source>
</evidence>
<dbReference type="RefSeq" id="XP_033686923.1">
    <property type="nucleotide sequence ID" value="XM_033821092.1"/>
</dbReference>
<sequence length="156" mass="17788">MIALWFAIYLAISIVPVSRPAHCWSMPRPACGDFPHTSVSPFSFTMPGYEGRPFLRLPSLHPGNNFADRQRIFARPGHLCLQTQLTPAFQGAFGITLRCLSYAYCRPVRRPRILKGCSAKPKCPGPDRRERTRAQGVLHRAYHSRSPFHWSIHILY</sequence>
<protein>
    <recommendedName>
        <fullName evidence="4">Secreted protein</fullName>
    </recommendedName>
</protein>
<keyword evidence="1" id="KW-0732">Signal</keyword>
<reference evidence="2" key="1">
    <citation type="journal article" date="2020" name="Stud. Mycol.">
        <title>101 Dothideomycetes genomes: a test case for predicting lifestyles and emergence of pathogens.</title>
        <authorList>
            <person name="Haridas S."/>
            <person name="Albert R."/>
            <person name="Binder M."/>
            <person name="Bloem J."/>
            <person name="Labutti K."/>
            <person name="Salamov A."/>
            <person name="Andreopoulos B."/>
            <person name="Baker S."/>
            <person name="Barry K."/>
            <person name="Bills G."/>
            <person name="Bluhm B."/>
            <person name="Cannon C."/>
            <person name="Castanera R."/>
            <person name="Culley D."/>
            <person name="Daum C."/>
            <person name="Ezra D."/>
            <person name="Gonzalez J."/>
            <person name="Henrissat B."/>
            <person name="Kuo A."/>
            <person name="Liang C."/>
            <person name="Lipzen A."/>
            <person name="Lutzoni F."/>
            <person name="Magnuson J."/>
            <person name="Mondo S."/>
            <person name="Nolan M."/>
            <person name="Ohm R."/>
            <person name="Pangilinan J."/>
            <person name="Park H.-J."/>
            <person name="Ramirez L."/>
            <person name="Alfaro M."/>
            <person name="Sun H."/>
            <person name="Tritt A."/>
            <person name="Yoshinaga Y."/>
            <person name="Zwiers L.-H."/>
            <person name="Turgeon B."/>
            <person name="Goodwin S."/>
            <person name="Spatafora J."/>
            <person name="Crous P."/>
            <person name="Grigoriev I."/>
        </authorList>
    </citation>
    <scope>NUCLEOTIDE SEQUENCE</scope>
    <source>
        <strain evidence="2">CBS 122368</strain>
    </source>
</reference>
<dbReference type="GeneID" id="54574422"/>
<name>A0A6A6INU3_9PLEO</name>